<accession>A0A7J6MVA7</accession>
<organism evidence="2 3">
    <name type="scientific">Perkinsus olseni</name>
    <name type="common">Perkinsus atlanticus</name>
    <dbReference type="NCBI Taxonomy" id="32597"/>
    <lineage>
        <taxon>Eukaryota</taxon>
        <taxon>Sar</taxon>
        <taxon>Alveolata</taxon>
        <taxon>Perkinsozoa</taxon>
        <taxon>Perkinsea</taxon>
        <taxon>Perkinsida</taxon>
        <taxon>Perkinsidae</taxon>
        <taxon>Perkinsus</taxon>
    </lineage>
</organism>
<evidence type="ECO:0000313" key="2">
    <source>
        <dbReference type="EMBL" id="KAF4675257.1"/>
    </source>
</evidence>
<feature type="chain" id="PRO_5029863117" evidence="1">
    <location>
        <begin position="20"/>
        <end position="148"/>
    </location>
</feature>
<dbReference type="OrthoDB" id="457126at2759"/>
<gene>
    <name evidence="2" type="ORF">FOZ60_001036</name>
</gene>
<evidence type="ECO:0000313" key="3">
    <source>
        <dbReference type="Proteomes" id="UP000541610"/>
    </source>
</evidence>
<proteinExistence type="predicted"/>
<keyword evidence="1" id="KW-0732">Signal</keyword>
<reference evidence="2 3" key="1">
    <citation type="submission" date="2020-04" db="EMBL/GenBank/DDBJ databases">
        <title>Perkinsus olseni comparative genomics.</title>
        <authorList>
            <person name="Bogema D.R."/>
        </authorList>
    </citation>
    <scope>NUCLEOTIDE SEQUENCE [LARGE SCALE GENOMIC DNA]</scope>
    <source>
        <strain evidence="2">00978-12</strain>
    </source>
</reference>
<protein>
    <submittedName>
        <fullName evidence="2">Uncharacterized protein</fullName>
    </submittedName>
</protein>
<comment type="caution">
    <text evidence="2">The sequence shown here is derived from an EMBL/GenBank/DDBJ whole genome shotgun (WGS) entry which is preliminary data.</text>
</comment>
<evidence type="ECO:0000256" key="1">
    <source>
        <dbReference type="SAM" id="SignalP"/>
    </source>
</evidence>
<sequence>MKLSTYLLGCLTISQLTNGVVLQQETGSSGFLGTQRALDQGNEVLSVVGIMSAFVYPPNQPYGPVRRDGTCPTIDGVKQYPAISKDHHCTVCMPYLPCPAVPTKYKPKRDGSLPICFIPCQEDPDCQEGAVCIPTTKTSLCAFNETRS</sequence>
<dbReference type="EMBL" id="JABANP010001129">
    <property type="protein sequence ID" value="KAF4675257.1"/>
    <property type="molecule type" value="Genomic_DNA"/>
</dbReference>
<feature type="signal peptide" evidence="1">
    <location>
        <begin position="1"/>
        <end position="19"/>
    </location>
</feature>
<dbReference type="Proteomes" id="UP000541610">
    <property type="component" value="Unassembled WGS sequence"/>
</dbReference>
<name>A0A7J6MVA7_PEROL</name>
<dbReference type="AlphaFoldDB" id="A0A7J6MVA7"/>